<dbReference type="Proteomes" id="UP001156614">
    <property type="component" value="Unassembled WGS sequence"/>
</dbReference>
<sequence length="145" mass="15981">MNDLLDLIGLYANLGTDIAAFPSQIAYSESIGKANATVSSVINGRLMPSAKFLDAAGYDRVECYRPLGIEEKAPLLNSLQFFTEVGTVIRKSGSMRAWCRKHGLPPTSVAQFLDNERSATDAIVRAAGFRRLIRYRRRAERTIAA</sequence>
<protein>
    <submittedName>
        <fullName evidence="1">Uncharacterized protein</fullName>
    </submittedName>
</protein>
<dbReference type="AlphaFoldDB" id="A0AAV5NB33"/>
<evidence type="ECO:0000313" key="2">
    <source>
        <dbReference type="Proteomes" id="UP001156614"/>
    </source>
</evidence>
<dbReference type="EMBL" id="BSNU01000001">
    <property type="protein sequence ID" value="GLQ61568.1"/>
    <property type="molecule type" value="Genomic_DNA"/>
</dbReference>
<keyword evidence="2" id="KW-1185">Reference proteome</keyword>
<name>A0AAV5NB33_9PROT</name>
<proteinExistence type="predicted"/>
<reference evidence="2" key="1">
    <citation type="journal article" date="2019" name="Int. J. Syst. Evol. Microbiol.">
        <title>The Global Catalogue of Microorganisms (GCM) 10K type strain sequencing project: providing services to taxonomists for standard genome sequencing and annotation.</title>
        <authorList>
            <consortium name="The Broad Institute Genomics Platform"/>
            <consortium name="The Broad Institute Genome Sequencing Center for Infectious Disease"/>
            <person name="Wu L."/>
            <person name="Ma J."/>
        </authorList>
    </citation>
    <scope>NUCLEOTIDE SEQUENCE [LARGE SCALE GENOMIC DNA]</scope>
    <source>
        <strain evidence="2">NBRC 3267</strain>
    </source>
</reference>
<gene>
    <name evidence="1" type="ORF">GCM10007867_04130</name>
</gene>
<comment type="caution">
    <text evidence="1">The sequence shown here is derived from an EMBL/GenBank/DDBJ whole genome shotgun (WGS) entry which is preliminary data.</text>
</comment>
<evidence type="ECO:0000313" key="1">
    <source>
        <dbReference type="EMBL" id="GLQ61568.1"/>
    </source>
</evidence>
<dbReference type="RefSeq" id="WP_099212597.1">
    <property type="nucleotide sequence ID" value="NZ_BEWM01000003.1"/>
</dbReference>
<accession>A0AAV5NB33</accession>
<organism evidence="1 2">
    <name type="scientific">Gluconobacter cerinus</name>
    <dbReference type="NCBI Taxonomy" id="38307"/>
    <lineage>
        <taxon>Bacteria</taxon>
        <taxon>Pseudomonadati</taxon>
        <taxon>Pseudomonadota</taxon>
        <taxon>Alphaproteobacteria</taxon>
        <taxon>Acetobacterales</taxon>
        <taxon>Acetobacteraceae</taxon>
        <taxon>Gluconobacter</taxon>
    </lineage>
</organism>